<evidence type="ECO:0000256" key="1">
    <source>
        <dbReference type="SAM" id="MobiDB-lite"/>
    </source>
</evidence>
<organism evidence="2 3">
    <name type="scientific">Pararhodospirillum photometricum DSM 122</name>
    <dbReference type="NCBI Taxonomy" id="1150469"/>
    <lineage>
        <taxon>Bacteria</taxon>
        <taxon>Pseudomonadati</taxon>
        <taxon>Pseudomonadota</taxon>
        <taxon>Alphaproteobacteria</taxon>
        <taxon>Rhodospirillales</taxon>
        <taxon>Rhodospirillaceae</taxon>
        <taxon>Pararhodospirillum</taxon>
    </lineage>
</organism>
<protein>
    <submittedName>
        <fullName evidence="2">Uncharacterized protein</fullName>
    </submittedName>
</protein>
<dbReference type="STRING" id="1150469.RSPPHO_01972"/>
<dbReference type="AlphaFoldDB" id="H6SKT3"/>
<dbReference type="PATRIC" id="fig|1150469.3.peg.2217"/>
<dbReference type="Proteomes" id="UP000033220">
    <property type="component" value="Chromosome DSM 122"/>
</dbReference>
<proteinExistence type="predicted"/>
<feature type="compositionally biased region" description="Low complexity" evidence="1">
    <location>
        <begin position="1"/>
        <end position="13"/>
    </location>
</feature>
<dbReference type="KEGG" id="rpm:RSPPHO_01972"/>
<name>H6SKT3_PARPM</name>
<sequence>MAVAGRSVRAARSGGRGREVTSGASCGGGASSRPFDSTSQGDAPVKDARSPQNAGAFWLPHAPLRGACGVPDRRVPGCSREVSSLRRTSFQEGAMSQTFVHPHAEFDRFPALAEEFGADVIADIIAAEVADFAWDSRFAERNLGAWDGFEDEDFDADIVRIIGYFRSRYIVATCLVDANRRVRAMLTQRHFDSFEDAEQAFLDGGG</sequence>
<evidence type="ECO:0000313" key="2">
    <source>
        <dbReference type="EMBL" id="CCG08598.1"/>
    </source>
</evidence>
<dbReference type="HOGENOM" id="CLU_1331088_0_0_5"/>
<dbReference type="EMBL" id="HE663493">
    <property type="protein sequence ID" value="CCG08598.1"/>
    <property type="molecule type" value="Genomic_DNA"/>
</dbReference>
<gene>
    <name evidence="2" type="ORF">RSPPHO_01972</name>
</gene>
<evidence type="ECO:0000313" key="3">
    <source>
        <dbReference type="Proteomes" id="UP000033220"/>
    </source>
</evidence>
<keyword evidence="3" id="KW-1185">Reference proteome</keyword>
<accession>H6SKT3</accession>
<reference evidence="2 3" key="1">
    <citation type="submission" date="2012-02" db="EMBL/GenBank/DDBJ databases">
        <title>Shotgun genome sequence of Phaeospirillum photometricum DSM 122.</title>
        <authorList>
            <person name="Duquesne K."/>
            <person name="Sturgis J."/>
        </authorList>
    </citation>
    <scope>NUCLEOTIDE SEQUENCE [LARGE SCALE GENOMIC DNA]</scope>
    <source>
        <strain evidence="3">DSM122</strain>
    </source>
</reference>
<feature type="region of interest" description="Disordered" evidence="1">
    <location>
        <begin position="1"/>
        <end position="51"/>
    </location>
</feature>